<dbReference type="EMBL" id="FMDN01000003">
    <property type="protein sequence ID" value="SCG43454.1"/>
    <property type="molecule type" value="Genomic_DNA"/>
</dbReference>
<evidence type="ECO:0008006" key="4">
    <source>
        <dbReference type="Google" id="ProtNLM"/>
    </source>
</evidence>
<evidence type="ECO:0000313" key="3">
    <source>
        <dbReference type="Proteomes" id="UP000199408"/>
    </source>
</evidence>
<evidence type="ECO:0000313" key="2">
    <source>
        <dbReference type="EMBL" id="SCG43454.1"/>
    </source>
</evidence>
<dbReference type="AlphaFoldDB" id="A0A1C5HBR9"/>
<keyword evidence="3" id="KW-1185">Reference proteome</keyword>
<dbReference type="SUPFAM" id="SSF46458">
    <property type="entry name" value="Globin-like"/>
    <property type="match status" value="1"/>
</dbReference>
<evidence type="ECO:0000256" key="1">
    <source>
        <dbReference type="SAM" id="MobiDB-lite"/>
    </source>
</evidence>
<accession>A0A1C5HBR9</accession>
<dbReference type="InterPro" id="IPR012292">
    <property type="entry name" value="Globin/Proto"/>
</dbReference>
<protein>
    <recommendedName>
        <fullName evidence="4">Globin</fullName>
    </recommendedName>
</protein>
<name>A0A1C5HBR9_9ACTN</name>
<dbReference type="GO" id="GO:0019825">
    <property type="term" value="F:oxygen binding"/>
    <property type="evidence" value="ECO:0007669"/>
    <property type="project" value="InterPro"/>
</dbReference>
<dbReference type="GO" id="GO:0020037">
    <property type="term" value="F:heme binding"/>
    <property type="evidence" value="ECO:0007669"/>
    <property type="project" value="InterPro"/>
</dbReference>
<proteinExistence type="predicted"/>
<sequence>MSPEQITARWLRLVVADAELSPYLVGVDLERLGTHLTASLAAALGDEPATDGRTPGTGRHDGWRGLGLSEAQHRRIVDYLTGVLWALDLPDDRIARLTQAVSR</sequence>
<dbReference type="Gene3D" id="1.10.490.10">
    <property type="entry name" value="Globins"/>
    <property type="match status" value="1"/>
</dbReference>
<organism evidence="2 3">
    <name type="scientific">Micromonospora halophytica</name>
    <dbReference type="NCBI Taxonomy" id="47864"/>
    <lineage>
        <taxon>Bacteria</taxon>
        <taxon>Bacillati</taxon>
        <taxon>Actinomycetota</taxon>
        <taxon>Actinomycetes</taxon>
        <taxon>Micromonosporales</taxon>
        <taxon>Micromonosporaceae</taxon>
        <taxon>Micromonospora</taxon>
    </lineage>
</organism>
<reference evidence="3" key="1">
    <citation type="submission" date="2016-06" db="EMBL/GenBank/DDBJ databases">
        <authorList>
            <person name="Varghese N."/>
        </authorList>
    </citation>
    <scope>NUCLEOTIDE SEQUENCE [LARGE SCALE GENOMIC DNA]</scope>
    <source>
        <strain evidence="3">DSM 43171</strain>
    </source>
</reference>
<gene>
    <name evidence="2" type="ORF">GA0070560_103444</name>
</gene>
<dbReference type="Proteomes" id="UP000199408">
    <property type="component" value="Unassembled WGS sequence"/>
</dbReference>
<dbReference type="STRING" id="47864.GA0070560_103444"/>
<dbReference type="InterPro" id="IPR009050">
    <property type="entry name" value="Globin-like_sf"/>
</dbReference>
<dbReference type="OrthoDB" id="9798157at2"/>
<dbReference type="RefSeq" id="WP_091292829.1">
    <property type="nucleotide sequence ID" value="NZ_FMDN01000003.1"/>
</dbReference>
<feature type="region of interest" description="Disordered" evidence="1">
    <location>
        <begin position="45"/>
        <end position="64"/>
    </location>
</feature>